<proteinExistence type="predicted"/>
<sequence>MSSIGNPFRSTFKYLQRQAHENPTIFFAIIIGAVGPVAVVTVPPIRRSFGWVPTERIPSTFPLPDRPREQVTGYDD</sequence>
<evidence type="ECO:0000313" key="2">
    <source>
        <dbReference type="EMBL" id="PWN35120.1"/>
    </source>
</evidence>
<dbReference type="InParanoid" id="A0A316VCB4"/>
<dbReference type="EMBL" id="KZ819603">
    <property type="protein sequence ID" value="PWN35120.1"/>
    <property type="molecule type" value="Genomic_DNA"/>
</dbReference>
<dbReference type="OrthoDB" id="2093409at2759"/>
<organism evidence="2 3">
    <name type="scientific">Meira miltonrushii</name>
    <dbReference type="NCBI Taxonomy" id="1280837"/>
    <lineage>
        <taxon>Eukaryota</taxon>
        <taxon>Fungi</taxon>
        <taxon>Dikarya</taxon>
        <taxon>Basidiomycota</taxon>
        <taxon>Ustilaginomycotina</taxon>
        <taxon>Exobasidiomycetes</taxon>
        <taxon>Exobasidiales</taxon>
        <taxon>Brachybasidiaceae</taxon>
        <taxon>Meira</taxon>
    </lineage>
</organism>
<keyword evidence="1" id="KW-0472">Membrane</keyword>
<protein>
    <recommendedName>
        <fullName evidence="4">NADH-ubiquinone oxidoreductase 9.5 kDa subunit</fullName>
    </recommendedName>
</protein>
<dbReference type="STRING" id="1280837.A0A316VCB4"/>
<dbReference type="InterPro" id="IPR039961">
    <property type="entry name" value="Nuo9.5"/>
</dbReference>
<keyword evidence="3" id="KW-1185">Reference proteome</keyword>
<keyword evidence="1" id="KW-1133">Transmembrane helix</keyword>
<keyword evidence="1" id="KW-0812">Transmembrane</keyword>
<reference evidence="2 3" key="1">
    <citation type="journal article" date="2018" name="Mol. Biol. Evol.">
        <title>Broad Genomic Sampling Reveals a Smut Pathogenic Ancestry of the Fungal Clade Ustilaginomycotina.</title>
        <authorList>
            <person name="Kijpornyongpan T."/>
            <person name="Mondo S.J."/>
            <person name="Barry K."/>
            <person name="Sandor L."/>
            <person name="Lee J."/>
            <person name="Lipzen A."/>
            <person name="Pangilinan J."/>
            <person name="LaButti K."/>
            <person name="Hainaut M."/>
            <person name="Henrissat B."/>
            <person name="Grigoriev I.V."/>
            <person name="Spatafora J.W."/>
            <person name="Aime M.C."/>
        </authorList>
    </citation>
    <scope>NUCLEOTIDE SEQUENCE [LARGE SCALE GENOMIC DNA]</scope>
    <source>
        <strain evidence="2 3">MCA 3882</strain>
    </source>
</reference>
<dbReference type="AlphaFoldDB" id="A0A316VCB4"/>
<gene>
    <name evidence="2" type="ORF">FA14DRAFT_189127</name>
</gene>
<evidence type="ECO:0008006" key="4">
    <source>
        <dbReference type="Google" id="ProtNLM"/>
    </source>
</evidence>
<name>A0A316VCB4_9BASI</name>
<dbReference type="Proteomes" id="UP000245771">
    <property type="component" value="Unassembled WGS sequence"/>
</dbReference>
<dbReference type="PANTHER" id="PTHR38488">
    <property type="entry name" value="OXIDOREDUCTASE 9.5 KDA SUBUNIT, PUTATIVE (AFU_ORTHOLOGUE AFUA_5G08980)-RELATED"/>
    <property type="match status" value="1"/>
</dbReference>
<accession>A0A316VCB4</accession>
<dbReference type="RefSeq" id="XP_025355422.1">
    <property type="nucleotide sequence ID" value="XM_025501700.1"/>
</dbReference>
<evidence type="ECO:0000256" key="1">
    <source>
        <dbReference type="SAM" id="Phobius"/>
    </source>
</evidence>
<dbReference type="GeneID" id="37023481"/>
<dbReference type="PANTHER" id="PTHR38488:SF1">
    <property type="entry name" value="OXIDOREDUCTASE 9.5 KDA SUBUNIT, PUTATIVE (AFU_ORTHOLOGUE AFUA_5G08980)-RELATED"/>
    <property type="match status" value="1"/>
</dbReference>
<feature type="transmembrane region" description="Helical" evidence="1">
    <location>
        <begin position="24"/>
        <end position="42"/>
    </location>
</feature>
<dbReference type="CDD" id="cd22903">
    <property type="entry name" value="NI9M"/>
    <property type="match status" value="1"/>
</dbReference>
<evidence type="ECO:0000313" key="3">
    <source>
        <dbReference type="Proteomes" id="UP000245771"/>
    </source>
</evidence>